<keyword evidence="1" id="KW-0472">Membrane</keyword>
<evidence type="ECO:0000313" key="3">
    <source>
        <dbReference type="Proteomes" id="UP000176800"/>
    </source>
</evidence>
<dbReference type="Proteomes" id="UP000176800">
    <property type="component" value="Unassembled WGS sequence"/>
</dbReference>
<proteinExistence type="predicted"/>
<feature type="transmembrane region" description="Helical" evidence="1">
    <location>
        <begin position="38"/>
        <end position="57"/>
    </location>
</feature>
<protein>
    <submittedName>
        <fullName evidence="2">Uncharacterized protein</fullName>
    </submittedName>
</protein>
<comment type="caution">
    <text evidence="2">The sequence shown here is derived from an EMBL/GenBank/DDBJ whole genome shotgun (WGS) entry which is preliminary data.</text>
</comment>
<dbReference type="AlphaFoldDB" id="A0A1G2U2H2"/>
<gene>
    <name evidence="2" type="ORF">A3B14_01575</name>
</gene>
<keyword evidence="1" id="KW-1133">Transmembrane helix</keyword>
<name>A0A1G2U2H2_9BACT</name>
<accession>A0A1G2U2H2</accession>
<dbReference type="EMBL" id="MHWE01000014">
    <property type="protein sequence ID" value="OHB03716.1"/>
    <property type="molecule type" value="Genomic_DNA"/>
</dbReference>
<keyword evidence="1" id="KW-0812">Transmembrane</keyword>
<evidence type="ECO:0000256" key="1">
    <source>
        <dbReference type="SAM" id="Phobius"/>
    </source>
</evidence>
<organism evidence="2 3">
    <name type="scientific">Candidatus Zambryskibacteria bacterium RIFCSPLOWO2_01_FULL_45_21</name>
    <dbReference type="NCBI Taxonomy" id="1802761"/>
    <lineage>
        <taxon>Bacteria</taxon>
        <taxon>Candidatus Zambryskiibacteriota</taxon>
    </lineage>
</organism>
<reference evidence="2 3" key="1">
    <citation type="journal article" date="2016" name="Nat. Commun.">
        <title>Thousands of microbial genomes shed light on interconnected biogeochemical processes in an aquifer system.</title>
        <authorList>
            <person name="Anantharaman K."/>
            <person name="Brown C.T."/>
            <person name="Hug L.A."/>
            <person name="Sharon I."/>
            <person name="Castelle C.J."/>
            <person name="Probst A.J."/>
            <person name="Thomas B.C."/>
            <person name="Singh A."/>
            <person name="Wilkins M.J."/>
            <person name="Karaoz U."/>
            <person name="Brodie E.L."/>
            <person name="Williams K.H."/>
            <person name="Hubbard S.S."/>
            <person name="Banfield J.F."/>
        </authorList>
    </citation>
    <scope>NUCLEOTIDE SEQUENCE [LARGE SCALE GENOMIC DNA]</scope>
</reference>
<evidence type="ECO:0000313" key="2">
    <source>
        <dbReference type="EMBL" id="OHB03716.1"/>
    </source>
</evidence>
<sequence>MFVILYLLVSIPVIVFDGFVLSKLWGWFVVTQFDLPSLGVAQAVGISLIVSLLTYQIKNKSDEDSKPRAVRSVIESAAVAFTALVYGWVVSQFV</sequence>
<feature type="transmembrane region" description="Helical" evidence="1">
    <location>
        <begin position="69"/>
        <end position="89"/>
    </location>
</feature>